<name>A0A7M7LKY4_STRPU</name>
<organism evidence="3 4">
    <name type="scientific">Strongylocentrotus purpuratus</name>
    <name type="common">Purple sea urchin</name>
    <dbReference type="NCBI Taxonomy" id="7668"/>
    <lineage>
        <taxon>Eukaryota</taxon>
        <taxon>Metazoa</taxon>
        <taxon>Echinodermata</taxon>
        <taxon>Eleutherozoa</taxon>
        <taxon>Echinozoa</taxon>
        <taxon>Echinoidea</taxon>
        <taxon>Euechinoidea</taxon>
        <taxon>Echinacea</taxon>
        <taxon>Camarodonta</taxon>
        <taxon>Echinidea</taxon>
        <taxon>Strongylocentrotidae</taxon>
        <taxon>Strongylocentrotus</taxon>
    </lineage>
</organism>
<dbReference type="GO" id="GO:0045724">
    <property type="term" value="P:positive regulation of cilium assembly"/>
    <property type="evidence" value="ECO:0000318"/>
    <property type="project" value="GO_Central"/>
</dbReference>
<dbReference type="GO" id="GO:0005789">
    <property type="term" value="C:endoplasmic reticulum membrane"/>
    <property type="evidence" value="ECO:0000318"/>
    <property type="project" value="GO_Central"/>
</dbReference>
<dbReference type="GO" id="GO:0036064">
    <property type="term" value="C:ciliary basal body"/>
    <property type="evidence" value="ECO:0000318"/>
    <property type="project" value="GO_Central"/>
</dbReference>
<dbReference type="InterPro" id="IPR013761">
    <property type="entry name" value="SAM/pointed_sf"/>
</dbReference>
<evidence type="ECO:0000256" key="1">
    <source>
        <dbReference type="SAM" id="MobiDB-lite"/>
    </source>
</evidence>
<feature type="region of interest" description="Disordered" evidence="1">
    <location>
        <begin position="232"/>
        <end position="262"/>
    </location>
</feature>
<dbReference type="OMA" id="HEYLYHK"/>
<dbReference type="AlphaFoldDB" id="A0A7M7LKY4"/>
<dbReference type="InterPro" id="IPR001660">
    <property type="entry name" value="SAM"/>
</dbReference>
<dbReference type="PANTHER" id="PTHR31025:SF9">
    <property type="entry name" value="SI:DKEY-286J15.1"/>
    <property type="match status" value="1"/>
</dbReference>
<dbReference type="Gene3D" id="1.10.150.50">
    <property type="entry name" value="Transcription Factor, Ets-1"/>
    <property type="match status" value="1"/>
</dbReference>
<dbReference type="RefSeq" id="XP_001190570.3">
    <property type="nucleotide sequence ID" value="XM_001190570.4"/>
</dbReference>
<dbReference type="FunFam" id="1.10.150.50:FF:000067">
    <property type="entry name" value="SAM and HD domain-containing deoxynucleoside triphosphate triphosphohydrolase 1"/>
    <property type="match status" value="1"/>
</dbReference>
<sequence>MADVAEFLRQKGFNDVDIIKGFMDNDIDMSILPTITESDLRELGIGKTFGERRRLILAIQTPKSTPLSASSSTCSRVQMGQAPLPSRPNIPASYRAPLTMPEDYNIRSILHSHYKGRAVLRELDTGRMPSVMNRRALVQVTVEYLISNGGHLLYPTNEQKHALALAIVYQFPRMRNNLRGEQGYEYLYYKGHGFLEYRLKTLRTTAARRKASAELWDPVHPEGMMGMDLMDSDNQSLGDDIHGQIDDATTSSSPKDNGEPHERVETIALKSSDQWAEDSAFAQMDQTPDPHPTGNDDDCMLVEPEDMLKSHSMKLENQSVRENIRVKLYNVSQSTGQCVNHVECPKMLDIHPGKSQNKSANANIHVQLGQISLQSLNRNYVESQDTLETPSLESPYQSARDSIHRKMGSGYHPSSTGKHIEPPLMMDKHARTSQNRSPNVNSHVEMGHPSHLVSTANNVDSEMLERHFSKFRHQHGSDDIHVLPDQTSHLRQAPSASIDEEASCYNVAPYSRPEHYNIRGILKSHPKGRLVLTDLDLGNMPSAKNRRLLVQVMVAYLVENGGEKLYPSVEQKEALAVAIVSQFPCTKDKLPGAEGHEYLYHKGGGFLEFRLKTLRTTASRHRLKKKSVQPHEMVKIQPLGSPGENISITKVVEEQEEQDDASYDWEPGESENTMAIKAFFKDTHSHRTKWIQDGDMSISDIIAVYPCYKDVPILIDYDFSLKYGAEAANSLISWLPAFTESVLALAKTKERASSILESFGDNGDIYLCALYVLLELLPSPTGKVSKKQQKIAGKTGTRKQDTTNRVFQHHPLGFDVARYVAGKPARLKQPFLLCLGPKTAPEEYYIIADDMAIPAGSSTLEAFGRLFKAYCVFKAHFDSRVLIFYNFFSSVVYKVTNNISPQVRAFYLLLSNQEN</sequence>
<dbReference type="PROSITE" id="PS50105">
    <property type="entry name" value="SAM_DOMAIN"/>
    <property type="match status" value="1"/>
</dbReference>
<dbReference type="InParanoid" id="A0A7M7LKY4"/>
<dbReference type="OrthoDB" id="8193468at2759"/>
<accession>A0A7M7LKY4</accession>
<dbReference type="GeneID" id="755565"/>
<dbReference type="CDD" id="cd09487">
    <property type="entry name" value="SAM_superfamily"/>
    <property type="match status" value="1"/>
</dbReference>
<dbReference type="Pfam" id="PF07647">
    <property type="entry name" value="SAM_2"/>
    <property type="match status" value="1"/>
</dbReference>
<dbReference type="Proteomes" id="UP000007110">
    <property type="component" value="Unassembled WGS sequence"/>
</dbReference>
<keyword evidence="4" id="KW-1185">Reference proteome</keyword>
<evidence type="ECO:0000313" key="4">
    <source>
        <dbReference type="Proteomes" id="UP000007110"/>
    </source>
</evidence>
<dbReference type="KEGG" id="spu:755565"/>
<protein>
    <recommendedName>
        <fullName evidence="2">SAM domain-containing protein</fullName>
    </recommendedName>
</protein>
<reference evidence="4" key="1">
    <citation type="submission" date="2015-02" db="EMBL/GenBank/DDBJ databases">
        <title>Genome sequencing for Strongylocentrotus purpuratus.</title>
        <authorList>
            <person name="Murali S."/>
            <person name="Liu Y."/>
            <person name="Vee V."/>
            <person name="English A."/>
            <person name="Wang M."/>
            <person name="Skinner E."/>
            <person name="Han Y."/>
            <person name="Muzny D.M."/>
            <person name="Worley K.C."/>
            <person name="Gibbs R.A."/>
        </authorList>
    </citation>
    <scope>NUCLEOTIDE SEQUENCE</scope>
</reference>
<dbReference type="EnsemblMetazoa" id="XM_001190570">
    <property type="protein sequence ID" value="XP_001190570"/>
    <property type="gene ID" value="LOC755565"/>
</dbReference>
<proteinExistence type="predicted"/>
<evidence type="ECO:0000313" key="3">
    <source>
        <dbReference type="EnsemblMetazoa" id="XP_001190570"/>
    </source>
</evidence>
<evidence type="ECO:0000259" key="2">
    <source>
        <dbReference type="PROSITE" id="PS50105"/>
    </source>
</evidence>
<dbReference type="PANTHER" id="PTHR31025">
    <property type="entry name" value="SI:CH211-196P9.1-RELATED"/>
    <property type="match status" value="1"/>
</dbReference>
<feature type="domain" description="SAM" evidence="2">
    <location>
        <begin position="1"/>
        <end position="45"/>
    </location>
</feature>
<reference evidence="3" key="2">
    <citation type="submission" date="2021-01" db="UniProtKB">
        <authorList>
            <consortium name="EnsemblMetazoa"/>
        </authorList>
    </citation>
    <scope>IDENTIFICATION</scope>
</reference>
<dbReference type="SUPFAM" id="SSF47769">
    <property type="entry name" value="SAM/Pointed domain"/>
    <property type="match status" value="1"/>
</dbReference>